<feature type="domain" description="BTB" evidence="3">
    <location>
        <begin position="19"/>
        <end position="86"/>
    </location>
</feature>
<dbReference type="Gene3D" id="3.30.710.10">
    <property type="entry name" value="Potassium Channel Kv1.1, Chain A"/>
    <property type="match status" value="1"/>
</dbReference>
<dbReference type="SMART" id="SM00225">
    <property type="entry name" value="BTB"/>
    <property type="match status" value="1"/>
</dbReference>
<dbReference type="InterPro" id="IPR011333">
    <property type="entry name" value="SKP1/BTB/POZ_sf"/>
</dbReference>
<dbReference type="STRING" id="7897.ENSLACP00000017866"/>
<dbReference type="InterPro" id="IPR017096">
    <property type="entry name" value="BTB-kelch_protein"/>
</dbReference>
<dbReference type="SUPFAM" id="SSF117281">
    <property type="entry name" value="Kelch motif"/>
    <property type="match status" value="1"/>
</dbReference>
<dbReference type="AlphaFoldDB" id="H3B7J5"/>
<proteinExistence type="predicted"/>
<dbReference type="SUPFAM" id="SSF54695">
    <property type="entry name" value="POZ domain"/>
    <property type="match status" value="1"/>
</dbReference>
<evidence type="ECO:0000256" key="2">
    <source>
        <dbReference type="ARBA" id="ARBA00022737"/>
    </source>
</evidence>
<dbReference type="Ensembl" id="ENSLACT00000017996.1">
    <property type="protein sequence ID" value="ENSLACP00000017866.1"/>
    <property type="gene ID" value="ENSLACG00000015739.1"/>
</dbReference>
<evidence type="ECO:0000313" key="5">
    <source>
        <dbReference type="Proteomes" id="UP000008672"/>
    </source>
</evidence>
<dbReference type="eggNOG" id="KOG4441">
    <property type="taxonomic scope" value="Eukaryota"/>
</dbReference>
<dbReference type="GeneTree" id="ENSGT00940000163715"/>
<dbReference type="PANTHER" id="PTHR24412">
    <property type="entry name" value="KELCH PROTEIN"/>
    <property type="match status" value="1"/>
</dbReference>
<keyword evidence="5" id="KW-1185">Reference proteome</keyword>
<evidence type="ECO:0000259" key="3">
    <source>
        <dbReference type="PROSITE" id="PS50097"/>
    </source>
</evidence>
<name>H3B7J5_LATCH</name>
<dbReference type="InterPro" id="IPR006652">
    <property type="entry name" value="Kelch_1"/>
</dbReference>
<evidence type="ECO:0000313" key="4">
    <source>
        <dbReference type="Ensembl" id="ENSLACP00000017866.1"/>
    </source>
</evidence>
<dbReference type="SMART" id="SM00612">
    <property type="entry name" value="Kelch"/>
    <property type="match status" value="4"/>
</dbReference>
<dbReference type="InterPro" id="IPR011705">
    <property type="entry name" value="BACK"/>
</dbReference>
<dbReference type="Bgee" id="ENSLACG00000015739">
    <property type="expression patterns" value="Expressed in chordate pharynx and 6 other cell types or tissues"/>
</dbReference>
<dbReference type="InParanoid" id="H3B7J5"/>
<dbReference type="Pfam" id="PF07707">
    <property type="entry name" value="BACK"/>
    <property type="match status" value="1"/>
</dbReference>
<dbReference type="PIRSF" id="PIRSF037037">
    <property type="entry name" value="Kelch-like_protein_gigaxonin"/>
    <property type="match status" value="1"/>
</dbReference>
<reference evidence="4" key="3">
    <citation type="submission" date="2025-09" db="UniProtKB">
        <authorList>
            <consortium name="Ensembl"/>
        </authorList>
    </citation>
    <scope>IDENTIFICATION</scope>
</reference>
<keyword evidence="2" id="KW-0677">Repeat</keyword>
<reference evidence="4" key="2">
    <citation type="submission" date="2025-08" db="UniProtKB">
        <authorList>
            <consortium name="Ensembl"/>
        </authorList>
    </citation>
    <scope>IDENTIFICATION</scope>
</reference>
<dbReference type="Pfam" id="PF24681">
    <property type="entry name" value="Kelch_KLHDC2_KLHL20_DRC7"/>
    <property type="match status" value="1"/>
</dbReference>
<organism evidence="4 5">
    <name type="scientific">Latimeria chalumnae</name>
    <name type="common">Coelacanth</name>
    <dbReference type="NCBI Taxonomy" id="7897"/>
    <lineage>
        <taxon>Eukaryota</taxon>
        <taxon>Metazoa</taxon>
        <taxon>Chordata</taxon>
        <taxon>Craniata</taxon>
        <taxon>Vertebrata</taxon>
        <taxon>Euteleostomi</taxon>
        <taxon>Coelacanthiformes</taxon>
        <taxon>Coelacanthidae</taxon>
        <taxon>Latimeria</taxon>
    </lineage>
</organism>
<dbReference type="OMA" id="WVRIYEC"/>
<dbReference type="Proteomes" id="UP000008672">
    <property type="component" value="Unassembled WGS sequence"/>
</dbReference>
<dbReference type="Pfam" id="PF00651">
    <property type="entry name" value="BTB"/>
    <property type="match status" value="1"/>
</dbReference>
<dbReference type="PANTHER" id="PTHR24412:SF490">
    <property type="entry name" value="BTB DOMAIN-CONTAINING PROTEIN"/>
    <property type="match status" value="1"/>
</dbReference>
<dbReference type="InterPro" id="IPR000210">
    <property type="entry name" value="BTB/POZ_dom"/>
</dbReference>
<evidence type="ECO:0000256" key="1">
    <source>
        <dbReference type="ARBA" id="ARBA00022441"/>
    </source>
</evidence>
<dbReference type="EMBL" id="AFYH01021955">
    <property type="status" value="NOT_ANNOTATED_CDS"/>
    <property type="molecule type" value="Genomic_DNA"/>
</dbReference>
<keyword evidence="1" id="KW-0880">Kelch repeat</keyword>
<dbReference type="PROSITE" id="PS50097">
    <property type="entry name" value="BTB"/>
    <property type="match status" value="1"/>
</dbReference>
<dbReference type="SMART" id="SM00875">
    <property type="entry name" value="BACK"/>
    <property type="match status" value="1"/>
</dbReference>
<dbReference type="Gene3D" id="1.25.40.420">
    <property type="match status" value="1"/>
</dbReference>
<accession>H3B7J5</accession>
<dbReference type="InterPro" id="IPR015915">
    <property type="entry name" value="Kelch-typ_b-propeller"/>
</dbReference>
<dbReference type="Gene3D" id="2.120.10.80">
    <property type="entry name" value="Kelch-type beta propeller"/>
    <property type="match status" value="1"/>
</dbReference>
<gene>
    <name evidence="4" type="primary">LOC102362564</name>
</gene>
<reference evidence="5" key="1">
    <citation type="submission" date="2011-08" db="EMBL/GenBank/DDBJ databases">
        <title>The draft genome of Latimeria chalumnae.</title>
        <authorList>
            <person name="Di Palma F."/>
            <person name="Alfoldi J."/>
            <person name="Johnson J."/>
            <person name="Berlin A."/>
            <person name="Gnerre S."/>
            <person name="Jaffe D."/>
            <person name="MacCallum I."/>
            <person name="Young S."/>
            <person name="Walker B.J."/>
            <person name="Lander E."/>
            <person name="Lindblad-Toh K."/>
        </authorList>
    </citation>
    <scope>NUCLEOTIDE SEQUENCE [LARGE SCALE GENOMIC DNA]</scope>
    <source>
        <strain evidence="5">Wild caught</strain>
    </source>
</reference>
<protein>
    <recommendedName>
        <fullName evidence="3">BTB domain-containing protein</fullName>
    </recommendedName>
</protein>
<dbReference type="FunFam" id="1.25.40.420:FF:000001">
    <property type="entry name" value="Kelch-like family member 12"/>
    <property type="match status" value="1"/>
</dbReference>
<sequence length="551" mass="62510">SHLDNVSLLFGRFKEELVEDTVVQVGGKLFHVNRRLLSTLSRYFAAMFYGGTKETSQQHVVLKEVDPDAFQTLLEFARTSRVTLDRQNVLQVLETAIFLQFEAVEQLCVKFLERELHVSNCLGMMSYAEQFACWGLSTAARNVVLTHLEELTCQEEFYHLSKEALTNLLQSDNLYVSKEDVVFDAVMAWVTRDAGREKDVLELLGLVRVGFLSLSFLDMLIKRTKRSSEQEVYTRLVRKLDGSPPPSWTDMDLAQKDSRSYDIMYVVGGRHDKEKQELFKFFPKTGLWQPCAPLQRKNLTQYAVAAVGNFVFVTGGYFRDEFVWYSVDWALIYNCWDNTWLEGPAMKKSRNWHCAVGVGLYLYVLGGSTDSGIIPDVERLALMNSEWESTSPMVRPVERAAAVSTGTKLYVLCGLDENGDVYGGVQRLDVESDVWDVVSYSPLPRYDLSATVLNGAIYTIGGQMFRFDVDTDEWTHIEEDCFDRKFFMGCGTANGQVYLLGERKGNLGIPNMVLFDPYLDTCQAVSTNIPCPLPVRGCVTVRRFDTRCANS</sequence>